<dbReference type="GO" id="GO:0072583">
    <property type="term" value="P:clathrin-dependent endocytosis"/>
    <property type="evidence" value="ECO:0007669"/>
    <property type="project" value="InterPro"/>
</dbReference>
<dbReference type="InterPro" id="IPR045192">
    <property type="entry name" value="AP180-like"/>
</dbReference>
<evidence type="ECO:0000256" key="9">
    <source>
        <dbReference type="SAM" id="MobiDB-lite"/>
    </source>
</evidence>
<keyword evidence="12" id="KW-1185">Reference proteome</keyword>
<sequence>MAPSTIRKAIGSVKDQTSIGIAKVASNMAPELKVAIVKATSHDDDPASEKYIREILRLTSYSRGYVSACVVAVSKRLGKTRDWIVALKCLMLIHRLLNEGDAVFQQEIMYATRRGTRLLNMSDFRDEAHSNSWDHSAFVRTYALYLDQRLELMVYERKQSGNGGEIEKFGGRDDRYNYRSPPESSRGYDYDYNERRDEQNYGMRKSRSSGDVRESTQDRKDVTPLREMKPERILGKMGHLQRLMDRFLSCRPTGLAKNERMILVALYAIVKESFRLYTDVCEVLAVLLDKFFDMEYQDCVKAFEAYVSSAKQIDELVGFYNWCKDIGVARSSEYPEVQKITSKLLETLEEFVRDRAKAMKSPERKVESLPAPPPEEEPVVDMNEIKALPPPEDYTPPPPPEPEPPKPVVQHTGDLVDLRDEGATADDQGNKFALALFAGPVANDGGAFASNGEAGVTSAWQNPAAETGKADWELALVESASHLSHQKAAMGGGLDPLLLNGMYDQGIVRQHVSTAQLSGGSASSVALPGPGVSKTPVLALPAPDGTVQTVGQDPFAASLTVPPPAYVQMADMEKKQHLLVQEQMVWQQYSRDGMQGQASLAKIGTGGYYAPGVQPVMPYGMPPVNGMGIPPAGYYHTPY</sequence>
<keyword evidence="4" id="KW-0254">Endocytosis</keyword>
<keyword evidence="7" id="KW-0168">Coated pit</keyword>
<dbReference type="SUPFAM" id="SSF48464">
    <property type="entry name" value="ENTH/VHS domain"/>
    <property type="match status" value="1"/>
</dbReference>
<dbReference type="GO" id="GO:0005545">
    <property type="term" value="F:1-phosphatidylinositol binding"/>
    <property type="evidence" value="ECO:0007669"/>
    <property type="project" value="InterPro"/>
</dbReference>
<evidence type="ECO:0000256" key="3">
    <source>
        <dbReference type="ARBA" id="ARBA00004600"/>
    </source>
</evidence>
<dbReference type="InterPro" id="IPR008942">
    <property type="entry name" value="ENTH_VHS"/>
</dbReference>
<feature type="domain" description="ENTH" evidence="10">
    <location>
        <begin position="24"/>
        <end position="160"/>
    </location>
</feature>
<feature type="compositionally biased region" description="Basic and acidic residues" evidence="9">
    <location>
        <begin position="186"/>
        <end position="199"/>
    </location>
</feature>
<reference evidence="11" key="1">
    <citation type="submission" date="2019-10" db="EMBL/GenBank/DDBJ databases">
        <authorList>
            <person name="Zhang R."/>
            <person name="Pan Y."/>
            <person name="Wang J."/>
            <person name="Ma R."/>
            <person name="Yu S."/>
        </authorList>
    </citation>
    <scope>NUCLEOTIDE SEQUENCE</scope>
    <source>
        <strain evidence="11">LA-IB0</strain>
        <tissue evidence="11">Leaf</tissue>
    </source>
</reference>
<dbReference type="FunFam" id="1.25.40.90:FF:000019">
    <property type="entry name" value="Clathrin coat assembly protein"/>
    <property type="match status" value="1"/>
</dbReference>
<evidence type="ECO:0000256" key="1">
    <source>
        <dbReference type="ARBA" id="ARBA00004132"/>
    </source>
</evidence>
<dbReference type="PROSITE" id="PS50942">
    <property type="entry name" value="ENTH"/>
    <property type="match status" value="1"/>
</dbReference>
<dbReference type="Pfam" id="PF07651">
    <property type="entry name" value="ANTH"/>
    <property type="match status" value="1"/>
</dbReference>
<dbReference type="InterPro" id="IPR011417">
    <property type="entry name" value="ANTH_dom"/>
</dbReference>
<dbReference type="Gene3D" id="1.25.40.90">
    <property type="match status" value="1"/>
</dbReference>
<accession>A0AAV6X5T0</accession>
<dbReference type="SUPFAM" id="SSF89009">
    <property type="entry name" value="GAT-like domain"/>
    <property type="match status" value="1"/>
</dbReference>
<keyword evidence="6" id="KW-0472">Membrane</keyword>
<feature type="compositionally biased region" description="Pro residues" evidence="9">
    <location>
        <begin position="388"/>
        <end position="407"/>
    </location>
</feature>
<comment type="caution">
    <text evidence="11">The sequence shown here is derived from an EMBL/GenBank/DDBJ whole genome shotgun (WGS) entry which is preliminary data.</text>
</comment>
<dbReference type="GO" id="GO:0030136">
    <property type="term" value="C:clathrin-coated vesicle"/>
    <property type="evidence" value="ECO:0007669"/>
    <property type="project" value="UniProtKB-SubCell"/>
</dbReference>
<evidence type="ECO:0000313" key="12">
    <source>
        <dbReference type="Proteomes" id="UP000826271"/>
    </source>
</evidence>
<gene>
    <name evidence="11" type="ORF">BUALT_Bualt10G0137700</name>
</gene>
<feature type="compositionally biased region" description="Basic and acidic residues" evidence="9">
    <location>
        <begin position="164"/>
        <end position="177"/>
    </location>
</feature>
<evidence type="ECO:0000256" key="6">
    <source>
        <dbReference type="ARBA" id="ARBA00023136"/>
    </source>
</evidence>
<dbReference type="FunFam" id="1.20.58.150:FF:000005">
    <property type="entry name" value="putative clathrin assembly protein At2g25430"/>
    <property type="match status" value="1"/>
</dbReference>
<name>A0AAV6X5T0_9LAMI</name>
<dbReference type="InterPro" id="IPR014712">
    <property type="entry name" value="ANTH_dom_sf"/>
</dbReference>
<keyword evidence="5" id="KW-0333">Golgi apparatus</keyword>
<evidence type="ECO:0000259" key="10">
    <source>
        <dbReference type="PROSITE" id="PS50942"/>
    </source>
</evidence>
<dbReference type="GO" id="GO:0000149">
    <property type="term" value="F:SNARE binding"/>
    <property type="evidence" value="ECO:0007669"/>
    <property type="project" value="TreeGrafter"/>
</dbReference>
<feature type="region of interest" description="Disordered" evidence="9">
    <location>
        <begin position="164"/>
        <end position="223"/>
    </location>
</feature>
<protein>
    <recommendedName>
        <fullName evidence="10">ENTH domain-containing protein</fullName>
    </recommendedName>
</protein>
<dbReference type="GO" id="GO:0032050">
    <property type="term" value="F:clathrin heavy chain binding"/>
    <property type="evidence" value="ECO:0007669"/>
    <property type="project" value="TreeGrafter"/>
</dbReference>
<dbReference type="GO" id="GO:0006900">
    <property type="term" value="P:vesicle budding from membrane"/>
    <property type="evidence" value="ECO:0007669"/>
    <property type="project" value="TreeGrafter"/>
</dbReference>
<dbReference type="CDD" id="cd16987">
    <property type="entry name" value="ANTH_N_AP180_plant"/>
    <property type="match status" value="1"/>
</dbReference>
<evidence type="ECO:0000256" key="5">
    <source>
        <dbReference type="ARBA" id="ARBA00023034"/>
    </source>
</evidence>
<evidence type="ECO:0000256" key="4">
    <source>
        <dbReference type="ARBA" id="ARBA00022583"/>
    </source>
</evidence>
<evidence type="ECO:0000256" key="2">
    <source>
        <dbReference type="ARBA" id="ARBA00004555"/>
    </source>
</evidence>
<dbReference type="Proteomes" id="UP000826271">
    <property type="component" value="Unassembled WGS sequence"/>
</dbReference>
<feature type="region of interest" description="Disordered" evidence="9">
    <location>
        <begin position="386"/>
        <end position="411"/>
    </location>
</feature>
<evidence type="ECO:0000256" key="7">
    <source>
        <dbReference type="ARBA" id="ARBA00023176"/>
    </source>
</evidence>
<feature type="compositionally biased region" description="Basic and acidic residues" evidence="9">
    <location>
        <begin position="208"/>
        <end position="223"/>
    </location>
</feature>
<keyword evidence="8" id="KW-0968">Cytoplasmic vesicle</keyword>
<dbReference type="GO" id="GO:0005794">
    <property type="term" value="C:Golgi apparatus"/>
    <property type="evidence" value="ECO:0007669"/>
    <property type="project" value="UniProtKB-SubCell"/>
</dbReference>
<comment type="subcellular location">
    <subcellularLocation>
        <location evidence="1">Cytoplasmic vesicle</location>
        <location evidence="1">Clathrin-coated vesicle</location>
    </subcellularLocation>
    <subcellularLocation>
        <location evidence="2">Golgi apparatus</location>
    </subcellularLocation>
    <subcellularLocation>
        <location evidence="3">Membrane</location>
        <location evidence="3">Clathrin-coated pit</location>
    </subcellularLocation>
</comment>
<dbReference type="GO" id="GO:0048268">
    <property type="term" value="P:clathrin coat assembly"/>
    <property type="evidence" value="ECO:0007669"/>
    <property type="project" value="InterPro"/>
</dbReference>
<dbReference type="PANTHER" id="PTHR22951">
    <property type="entry name" value="CLATHRIN ASSEMBLY PROTEIN"/>
    <property type="match status" value="1"/>
</dbReference>
<organism evidence="11 12">
    <name type="scientific">Buddleja alternifolia</name>
    <dbReference type="NCBI Taxonomy" id="168488"/>
    <lineage>
        <taxon>Eukaryota</taxon>
        <taxon>Viridiplantae</taxon>
        <taxon>Streptophyta</taxon>
        <taxon>Embryophyta</taxon>
        <taxon>Tracheophyta</taxon>
        <taxon>Spermatophyta</taxon>
        <taxon>Magnoliopsida</taxon>
        <taxon>eudicotyledons</taxon>
        <taxon>Gunneridae</taxon>
        <taxon>Pentapetalae</taxon>
        <taxon>asterids</taxon>
        <taxon>lamiids</taxon>
        <taxon>Lamiales</taxon>
        <taxon>Scrophulariaceae</taxon>
        <taxon>Buddlejeae</taxon>
        <taxon>Buddleja</taxon>
    </lineage>
</organism>
<dbReference type="GO" id="GO:0005546">
    <property type="term" value="F:phosphatidylinositol-4,5-bisphosphate binding"/>
    <property type="evidence" value="ECO:0007669"/>
    <property type="project" value="TreeGrafter"/>
</dbReference>
<dbReference type="Gene3D" id="1.20.58.150">
    <property type="entry name" value="ANTH domain"/>
    <property type="match status" value="1"/>
</dbReference>
<dbReference type="SMART" id="SM00273">
    <property type="entry name" value="ENTH"/>
    <property type="match status" value="1"/>
</dbReference>
<dbReference type="GO" id="GO:0005905">
    <property type="term" value="C:clathrin-coated pit"/>
    <property type="evidence" value="ECO:0007669"/>
    <property type="project" value="UniProtKB-SubCell"/>
</dbReference>
<evidence type="ECO:0000256" key="8">
    <source>
        <dbReference type="ARBA" id="ARBA00023329"/>
    </source>
</evidence>
<dbReference type="InterPro" id="IPR013809">
    <property type="entry name" value="ENTH"/>
</dbReference>
<proteinExistence type="predicted"/>
<dbReference type="PANTHER" id="PTHR22951:SF13">
    <property type="entry name" value="ASSEMBLY PROTEIN, PUTATIVE, EXPRESSED-RELATED"/>
    <property type="match status" value="1"/>
</dbReference>
<dbReference type="InterPro" id="IPR048050">
    <property type="entry name" value="ANTH_N_plant"/>
</dbReference>
<dbReference type="AlphaFoldDB" id="A0AAV6X5T0"/>
<dbReference type="EMBL" id="WHWC01000010">
    <property type="protein sequence ID" value="KAG8375796.1"/>
    <property type="molecule type" value="Genomic_DNA"/>
</dbReference>
<evidence type="ECO:0000313" key="11">
    <source>
        <dbReference type="EMBL" id="KAG8375796.1"/>
    </source>
</evidence>